<reference evidence="6 7" key="1">
    <citation type="submission" date="2024-02" db="EMBL/GenBank/DDBJ databases">
        <title>de novo genome assembly of Solanum bulbocastanum strain 11H21.</title>
        <authorList>
            <person name="Hosaka A.J."/>
        </authorList>
    </citation>
    <scope>NUCLEOTIDE SEQUENCE [LARGE SCALE GENOMIC DNA]</scope>
    <source>
        <tissue evidence="6">Young leaves</tissue>
    </source>
</reference>
<dbReference type="AlphaFoldDB" id="A0AAN8TC44"/>
<evidence type="ECO:0000256" key="1">
    <source>
        <dbReference type="ARBA" id="ARBA00023015"/>
    </source>
</evidence>
<dbReference type="GO" id="GO:0006355">
    <property type="term" value="P:regulation of DNA-templated transcription"/>
    <property type="evidence" value="ECO:0007669"/>
    <property type="project" value="InterPro"/>
</dbReference>
<evidence type="ECO:0000313" key="7">
    <source>
        <dbReference type="Proteomes" id="UP001371456"/>
    </source>
</evidence>
<dbReference type="GO" id="GO:0003677">
    <property type="term" value="F:DNA binding"/>
    <property type="evidence" value="ECO:0007669"/>
    <property type="project" value="UniProtKB-KW"/>
</dbReference>
<dbReference type="EMBL" id="JBANQN010000008">
    <property type="protein sequence ID" value="KAK6782656.1"/>
    <property type="molecule type" value="Genomic_DNA"/>
</dbReference>
<proteinExistence type="predicted"/>
<organism evidence="6 7">
    <name type="scientific">Solanum bulbocastanum</name>
    <name type="common">Wild potato</name>
    <dbReference type="NCBI Taxonomy" id="147425"/>
    <lineage>
        <taxon>Eukaryota</taxon>
        <taxon>Viridiplantae</taxon>
        <taxon>Streptophyta</taxon>
        <taxon>Embryophyta</taxon>
        <taxon>Tracheophyta</taxon>
        <taxon>Spermatophyta</taxon>
        <taxon>Magnoliopsida</taxon>
        <taxon>eudicotyledons</taxon>
        <taxon>Gunneridae</taxon>
        <taxon>Pentapetalae</taxon>
        <taxon>asterids</taxon>
        <taxon>lamiids</taxon>
        <taxon>Solanales</taxon>
        <taxon>Solanaceae</taxon>
        <taxon>Solanoideae</taxon>
        <taxon>Solaneae</taxon>
        <taxon>Solanum</taxon>
    </lineage>
</organism>
<dbReference type="InterPro" id="IPR036093">
    <property type="entry name" value="NAC_dom_sf"/>
</dbReference>
<comment type="caution">
    <text evidence="6">The sequence shown here is derived from an EMBL/GenBank/DDBJ whole genome shotgun (WGS) entry which is preliminary data.</text>
</comment>
<evidence type="ECO:0000256" key="4">
    <source>
        <dbReference type="ARBA" id="ARBA00023242"/>
    </source>
</evidence>
<sequence length="166" mass="19331">MKYLVSKAAPGIWKPTGEVKSIFDGKKRHMDSVKISWYYFYYYYYGRDKSSLKTIEWPMREYYLTFKYLPPNKVKRKNGLFTMMIKIKELKGSNNDNQGKSDEEMQMIQSLQGRLQLDLVRMMLSRGLSWSIRPLSIVFTAGELSVSVGKCICINVKLKDSKGSHV</sequence>
<name>A0AAN8TC44_SOLBU</name>
<evidence type="ECO:0000256" key="3">
    <source>
        <dbReference type="ARBA" id="ARBA00023163"/>
    </source>
</evidence>
<dbReference type="PROSITE" id="PS51005">
    <property type="entry name" value="NAC"/>
    <property type="match status" value="1"/>
</dbReference>
<keyword evidence="3" id="KW-0804">Transcription</keyword>
<evidence type="ECO:0000259" key="5">
    <source>
        <dbReference type="PROSITE" id="PS51005"/>
    </source>
</evidence>
<evidence type="ECO:0000313" key="6">
    <source>
        <dbReference type="EMBL" id="KAK6782656.1"/>
    </source>
</evidence>
<keyword evidence="1" id="KW-0805">Transcription regulation</keyword>
<feature type="domain" description="NAC" evidence="5">
    <location>
        <begin position="1"/>
        <end position="86"/>
    </location>
</feature>
<protein>
    <recommendedName>
        <fullName evidence="5">NAC domain-containing protein</fullName>
    </recommendedName>
</protein>
<keyword evidence="7" id="KW-1185">Reference proteome</keyword>
<accession>A0AAN8TC44</accession>
<dbReference type="InterPro" id="IPR003441">
    <property type="entry name" value="NAC-dom"/>
</dbReference>
<gene>
    <name evidence="6" type="ORF">RDI58_020452</name>
</gene>
<dbReference type="SUPFAM" id="SSF101941">
    <property type="entry name" value="NAC domain"/>
    <property type="match status" value="1"/>
</dbReference>
<keyword evidence="2" id="KW-0238">DNA-binding</keyword>
<keyword evidence="4" id="KW-0539">Nucleus</keyword>
<dbReference type="Proteomes" id="UP001371456">
    <property type="component" value="Unassembled WGS sequence"/>
</dbReference>
<evidence type="ECO:0000256" key="2">
    <source>
        <dbReference type="ARBA" id="ARBA00023125"/>
    </source>
</evidence>